<feature type="region of interest" description="Disordered" evidence="1">
    <location>
        <begin position="33"/>
        <end position="58"/>
    </location>
</feature>
<reference evidence="2" key="1">
    <citation type="submission" date="2019-12" db="EMBL/GenBank/DDBJ databases">
        <title>Genome sequencing and annotation of Brassica cretica.</title>
        <authorList>
            <person name="Studholme D.J."/>
            <person name="Sarris P."/>
        </authorList>
    </citation>
    <scope>NUCLEOTIDE SEQUENCE</scope>
    <source>
        <strain evidence="2">PFS-109/04</strain>
        <tissue evidence="2">Leaf</tissue>
    </source>
</reference>
<gene>
    <name evidence="2" type="ORF">F2Q69_00062488</name>
</gene>
<dbReference type="AlphaFoldDB" id="A0A8S9RKF0"/>
<organism evidence="2 3">
    <name type="scientific">Brassica cretica</name>
    <name type="common">Mustard</name>
    <dbReference type="NCBI Taxonomy" id="69181"/>
    <lineage>
        <taxon>Eukaryota</taxon>
        <taxon>Viridiplantae</taxon>
        <taxon>Streptophyta</taxon>
        <taxon>Embryophyta</taxon>
        <taxon>Tracheophyta</taxon>
        <taxon>Spermatophyta</taxon>
        <taxon>Magnoliopsida</taxon>
        <taxon>eudicotyledons</taxon>
        <taxon>Gunneridae</taxon>
        <taxon>Pentapetalae</taxon>
        <taxon>rosids</taxon>
        <taxon>malvids</taxon>
        <taxon>Brassicales</taxon>
        <taxon>Brassicaceae</taxon>
        <taxon>Brassiceae</taxon>
        <taxon>Brassica</taxon>
    </lineage>
</organism>
<protein>
    <submittedName>
        <fullName evidence="2">Uncharacterized protein</fullName>
    </submittedName>
</protein>
<feature type="compositionally biased region" description="Basic and acidic residues" evidence="1">
    <location>
        <begin position="33"/>
        <end position="47"/>
    </location>
</feature>
<sequence length="89" mass="10368">MEGLRKRFARRKSWFKLRALSHRCWERRWGNDHRSKLRKEEERKTYTSEEGAVTGEDVGGGAHPVVAVVLVFVPERKGSLGRTRSPEFD</sequence>
<evidence type="ECO:0000256" key="1">
    <source>
        <dbReference type="SAM" id="MobiDB-lite"/>
    </source>
</evidence>
<dbReference type="EMBL" id="QGKX02000095">
    <property type="protein sequence ID" value="KAF3573340.1"/>
    <property type="molecule type" value="Genomic_DNA"/>
</dbReference>
<comment type="caution">
    <text evidence="2">The sequence shown here is derived from an EMBL/GenBank/DDBJ whole genome shotgun (WGS) entry which is preliminary data.</text>
</comment>
<accession>A0A8S9RKF0</accession>
<name>A0A8S9RKF0_BRACR</name>
<dbReference type="Proteomes" id="UP000712600">
    <property type="component" value="Unassembled WGS sequence"/>
</dbReference>
<evidence type="ECO:0000313" key="2">
    <source>
        <dbReference type="EMBL" id="KAF3573340.1"/>
    </source>
</evidence>
<proteinExistence type="predicted"/>
<evidence type="ECO:0000313" key="3">
    <source>
        <dbReference type="Proteomes" id="UP000712600"/>
    </source>
</evidence>